<reference evidence="2 3" key="1">
    <citation type="submission" date="2017-07" db="EMBL/GenBank/DDBJ databases">
        <title>Leptospira spp. isolated from tropical soils.</title>
        <authorList>
            <person name="Thibeaux R."/>
            <person name="Iraola G."/>
            <person name="Ferres I."/>
            <person name="Bierque E."/>
            <person name="Girault D."/>
            <person name="Soupe-Gilbert M.-E."/>
            <person name="Picardeau M."/>
            <person name="Goarant C."/>
        </authorList>
    </citation>
    <scope>NUCLEOTIDE SEQUENCE [LARGE SCALE GENOMIC DNA]</scope>
    <source>
        <strain evidence="2 3">ATI7-C-A2</strain>
    </source>
</reference>
<dbReference type="PROSITE" id="PS51257">
    <property type="entry name" value="PROKAR_LIPOPROTEIN"/>
    <property type="match status" value="1"/>
</dbReference>
<dbReference type="Proteomes" id="UP000231857">
    <property type="component" value="Unassembled WGS sequence"/>
</dbReference>
<dbReference type="EMBL" id="NPEI01000004">
    <property type="protein sequence ID" value="PKA16401.1"/>
    <property type="molecule type" value="Genomic_DNA"/>
</dbReference>
<feature type="region of interest" description="Disordered" evidence="1">
    <location>
        <begin position="46"/>
        <end position="66"/>
    </location>
</feature>
<accession>A0ABX4PKV0</accession>
<feature type="compositionally biased region" description="Basic and acidic residues" evidence="1">
    <location>
        <begin position="46"/>
        <end position="55"/>
    </location>
</feature>
<name>A0ABX4PKV0_9LEPT</name>
<evidence type="ECO:0000313" key="3">
    <source>
        <dbReference type="Proteomes" id="UP000231857"/>
    </source>
</evidence>
<evidence type="ECO:0008006" key="4">
    <source>
        <dbReference type="Google" id="ProtNLM"/>
    </source>
</evidence>
<keyword evidence="3" id="KW-1185">Reference proteome</keyword>
<evidence type="ECO:0000256" key="1">
    <source>
        <dbReference type="SAM" id="MobiDB-lite"/>
    </source>
</evidence>
<comment type="caution">
    <text evidence="2">The sequence shown here is derived from an EMBL/GenBank/DDBJ whole genome shotgun (WGS) entry which is preliminary data.</text>
</comment>
<evidence type="ECO:0000313" key="2">
    <source>
        <dbReference type="EMBL" id="PKA16401.1"/>
    </source>
</evidence>
<proteinExistence type="predicted"/>
<sequence>MYSRRLLILCLFLFHFVTSGCIYTLYFIDKDSNAEKKWRRITPEEYRKLQKEQTPRKSNPLDMNGD</sequence>
<protein>
    <recommendedName>
        <fullName evidence="4">Lipoprotein</fullName>
    </recommendedName>
</protein>
<gene>
    <name evidence="2" type="ORF">CH363_09800</name>
</gene>
<organism evidence="2 3">
    <name type="scientific">Leptospira haakeii</name>
    <dbReference type="NCBI Taxonomy" id="2023198"/>
    <lineage>
        <taxon>Bacteria</taxon>
        <taxon>Pseudomonadati</taxon>
        <taxon>Spirochaetota</taxon>
        <taxon>Spirochaetia</taxon>
        <taxon>Leptospirales</taxon>
        <taxon>Leptospiraceae</taxon>
        <taxon>Leptospira</taxon>
    </lineage>
</organism>